<comment type="subcellular location">
    <subcellularLocation>
        <location evidence="1">Membrane</location>
        <topology evidence="1">Multi-pass membrane protein</topology>
    </subcellularLocation>
</comment>
<dbReference type="GO" id="GO:0016020">
    <property type="term" value="C:membrane"/>
    <property type="evidence" value="ECO:0007669"/>
    <property type="project" value="UniProtKB-SubCell"/>
</dbReference>
<evidence type="ECO:0000256" key="4">
    <source>
        <dbReference type="ARBA" id="ARBA00023136"/>
    </source>
</evidence>
<evidence type="ECO:0000313" key="7">
    <source>
        <dbReference type="EMBL" id="VDP57656.1"/>
    </source>
</evidence>
<keyword evidence="8" id="KW-1185">Reference proteome</keyword>
<dbReference type="EMBL" id="UZAL01031323">
    <property type="protein sequence ID" value="VDP57656.1"/>
    <property type="molecule type" value="Genomic_DNA"/>
</dbReference>
<proteinExistence type="predicted"/>
<keyword evidence="3 6" id="KW-1133">Transmembrane helix</keyword>
<evidence type="ECO:0000313" key="8">
    <source>
        <dbReference type="Proteomes" id="UP000269396"/>
    </source>
</evidence>
<dbReference type="PANTHER" id="PTHR23423">
    <property type="entry name" value="ORGANIC SOLUTE TRANSPORTER-RELATED"/>
    <property type="match status" value="1"/>
</dbReference>
<dbReference type="AlphaFoldDB" id="A0A3P8IRK4"/>
<evidence type="ECO:0000256" key="2">
    <source>
        <dbReference type="ARBA" id="ARBA00022692"/>
    </source>
</evidence>
<organism evidence="7 8">
    <name type="scientific">Schistosoma mattheei</name>
    <dbReference type="NCBI Taxonomy" id="31246"/>
    <lineage>
        <taxon>Eukaryota</taxon>
        <taxon>Metazoa</taxon>
        <taxon>Spiralia</taxon>
        <taxon>Lophotrochozoa</taxon>
        <taxon>Platyhelminthes</taxon>
        <taxon>Trematoda</taxon>
        <taxon>Digenea</taxon>
        <taxon>Strigeidida</taxon>
        <taxon>Schistosomatoidea</taxon>
        <taxon>Schistosomatidae</taxon>
        <taxon>Schistosoma</taxon>
    </lineage>
</organism>
<gene>
    <name evidence="7" type="ORF">SMTD_LOCUS11284</name>
</gene>
<feature type="transmembrane region" description="Helical" evidence="6">
    <location>
        <begin position="12"/>
        <end position="32"/>
    </location>
</feature>
<reference evidence="7 8" key="1">
    <citation type="submission" date="2018-11" db="EMBL/GenBank/DDBJ databases">
        <authorList>
            <consortium name="Pathogen Informatics"/>
        </authorList>
    </citation>
    <scope>NUCLEOTIDE SEQUENCE [LARGE SCALE GENOMIC DNA]</scope>
    <source>
        <strain>Denwood</strain>
        <strain evidence="8">Zambia</strain>
    </source>
</reference>
<evidence type="ECO:0000256" key="5">
    <source>
        <dbReference type="SAM" id="MobiDB-lite"/>
    </source>
</evidence>
<name>A0A3P8IRK4_9TREM</name>
<dbReference type="InterPro" id="IPR005178">
    <property type="entry name" value="Ostalpha/TMEM184C"/>
</dbReference>
<accession>A0A3P8IRK4</accession>
<protein>
    <submittedName>
        <fullName evidence="7">Uncharacterized protein</fullName>
    </submittedName>
</protein>
<feature type="compositionally biased region" description="Pro residues" evidence="5">
    <location>
        <begin position="143"/>
        <end position="153"/>
    </location>
</feature>
<evidence type="ECO:0000256" key="1">
    <source>
        <dbReference type="ARBA" id="ARBA00004141"/>
    </source>
</evidence>
<feature type="compositionally biased region" description="Polar residues" evidence="5">
    <location>
        <begin position="122"/>
        <end position="142"/>
    </location>
</feature>
<keyword evidence="4 6" id="KW-0472">Membrane</keyword>
<dbReference type="Proteomes" id="UP000269396">
    <property type="component" value="Unassembled WGS sequence"/>
</dbReference>
<dbReference type="Pfam" id="PF03619">
    <property type="entry name" value="Solute_trans_a"/>
    <property type="match status" value="1"/>
</dbReference>
<feature type="region of interest" description="Disordered" evidence="5">
    <location>
        <begin position="118"/>
        <end position="153"/>
    </location>
</feature>
<evidence type="ECO:0000256" key="3">
    <source>
        <dbReference type="ARBA" id="ARBA00022989"/>
    </source>
</evidence>
<sequence length="153" mass="16617">MPALPSTNAGTVAAGIQNFLICLEMLIASFALRFAFPSQLYTDGVGTGPANSGYDSLGGVGGEVSLESKKRGFLPSSDSLRSLRDTFNPKDMFNDAIHNFHPNYQKYTQQRNLNDFDDETIDSYQGNTFNGNTDLTNIQSTVPAPPIPPPLRP</sequence>
<evidence type="ECO:0000256" key="6">
    <source>
        <dbReference type="SAM" id="Phobius"/>
    </source>
</evidence>
<keyword evidence="2 6" id="KW-0812">Transmembrane</keyword>